<dbReference type="Gene3D" id="3.10.180.10">
    <property type="entry name" value="2,3-Dihydroxybiphenyl 1,2-Dioxygenase, domain 1"/>
    <property type="match status" value="1"/>
</dbReference>
<dbReference type="GO" id="GO:0046491">
    <property type="term" value="P:L-methylmalonyl-CoA metabolic process"/>
    <property type="evidence" value="ECO:0007669"/>
    <property type="project" value="TreeGrafter"/>
</dbReference>
<comment type="caution">
    <text evidence="3">The sequence shown here is derived from an EMBL/GenBank/DDBJ whole genome shotgun (WGS) entry which is preliminary data.</text>
</comment>
<dbReference type="PANTHER" id="PTHR43048:SF5">
    <property type="entry name" value="BLR5325 PROTEIN"/>
    <property type="match status" value="1"/>
</dbReference>
<name>A0A916J0E1_9BURK</name>
<dbReference type="InterPro" id="IPR051785">
    <property type="entry name" value="MMCE/EMCE_epimerase"/>
</dbReference>
<dbReference type="PANTHER" id="PTHR43048">
    <property type="entry name" value="METHYLMALONYL-COA EPIMERASE"/>
    <property type="match status" value="1"/>
</dbReference>
<dbReference type="InterPro" id="IPR029068">
    <property type="entry name" value="Glyas_Bleomycin-R_OHBP_Dase"/>
</dbReference>
<keyword evidence="4" id="KW-1185">Reference proteome</keyword>
<dbReference type="Pfam" id="PF00903">
    <property type="entry name" value="Glyoxalase"/>
    <property type="match status" value="1"/>
</dbReference>
<dbReference type="GO" id="GO:0046872">
    <property type="term" value="F:metal ion binding"/>
    <property type="evidence" value="ECO:0007669"/>
    <property type="project" value="UniProtKB-KW"/>
</dbReference>
<dbReference type="InterPro" id="IPR004360">
    <property type="entry name" value="Glyas_Fos-R_dOase_dom"/>
</dbReference>
<proteinExistence type="predicted"/>
<evidence type="ECO:0000256" key="1">
    <source>
        <dbReference type="ARBA" id="ARBA00022723"/>
    </source>
</evidence>
<dbReference type="AlphaFoldDB" id="A0A916J0E1"/>
<evidence type="ECO:0000259" key="2">
    <source>
        <dbReference type="PROSITE" id="PS51819"/>
    </source>
</evidence>
<accession>A0A916J0E1</accession>
<evidence type="ECO:0000313" key="3">
    <source>
        <dbReference type="EMBL" id="CAG2155392.1"/>
    </source>
</evidence>
<gene>
    <name evidence="3" type="ORF">LMG31506_05372</name>
</gene>
<reference evidence="3" key="1">
    <citation type="submission" date="2021-03" db="EMBL/GenBank/DDBJ databases">
        <authorList>
            <person name="Peeters C."/>
        </authorList>
    </citation>
    <scope>NUCLEOTIDE SEQUENCE</scope>
    <source>
        <strain evidence="3">LMG 31506</strain>
    </source>
</reference>
<organism evidence="3 4">
    <name type="scientific">Cupriavidus yeoncheonensis</name>
    <dbReference type="NCBI Taxonomy" id="1462994"/>
    <lineage>
        <taxon>Bacteria</taxon>
        <taxon>Pseudomonadati</taxon>
        <taxon>Pseudomonadota</taxon>
        <taxon>Betaproteobacteria</taxon>
        <taxon>Burkholderiales</taxon>
        <taxon>Burkholderiaceae</taxon>
        <taxon>Cupriavidus</taxon>
    </lineage>
</organism>
<feature type="domain" description="VOC" evidence="2">
    <location>
        <begin position="13"/>
        <end position="142"/>
    </location>
</feature>
<dbReference type="Proteomes" id="UP000672934">
    <property type="component" value="Unassembled WGS sequence"/>
</dbReference>
<protein>
    <recommendedName>
        <fullName evidence="2">VOC domain-containing protein</fullName>
    </recommendedName>
</protein>
<dbReference type="PROSITE" id="PS51819">
    <property type="entry name" value="VOC"/>
    <property type="match status" value="1"/>
</dbReference>
<keyword evidence="1" id="KW-0479">Metal-binding</keyword>
<dbReference type="SUPFAM" id="SSF54593">
    <property type="entry name" value="Glyoxalase/Bleomycin resistance protein/Dihydroxybiphenyl dioxygenase"/>
    <property type="match status" value="1"/>
</dbReference>
<evidence type="ECO:0000313" key="4">
    <source>
        <dbReference type="Proteomes" id="UP000672934"/>
    </source>
</evidence>
<dbReference type="InterPro" id="IPR037523">
    <property type="entry name" value="VOC_core"/>
</dbReference>
<dbReference type="GO" id="GO:0004493">
    <property type="term" value="F:methylmalonyl-CoA epimerase activity"/>
    <property type="evidence" value="ECO:0007669"/>
    <property type="project" value="TreeGrafter"/>
</dbReference>
<sequence>MLENNMPAAPTLRLNNVALAVADLEAMIHWYRTALGLQVEQRGHFDPVDADFAMLTGNGFRLELVSRAGGEHRPADRSAPPQHLHVLGWKAIVLETDDLAATTVALKAQGVDIVWSEQALTPTLASTMIRDPEGNLVNIFGKLA</sequence>
<dbReference type="EMBL" id="CAJPUY010000025">
    <property type="protein sequence ID" value="CAG2155392.1"/>
    <property type="molecule type" value="Genomic_DNA"/>
</dbReference>
<dbReference type="CDD" id="cd06587">
    <property type="entry name" value="VOC"/>
    <property type="match status" value="1"/>
</dbReference>